<evidence type="ECO:0000256" key="8">
    <source>
        <dbReference type="RuleBase" id="RU367143"/>
    </source>
</evidence>
<dbReference type="InterPro" id="IPR054691">
    <property type="entry name" value="LeuA/HCS_post-cat"/>
</dbReference>
<dbReference type="GO" id="GO:0004410">
    <property type="term" value="F:homocitrate synthase activity"/>
    <property type="evidence" value="ECO:0007669"/>
    <property type="project" value="UniProtKB-UniRule"/>
</dbReference>
<dbReference type="GO" id="GO:0019752">
    <property type="term" value="P:carboxylic acid metabolic process"/>
    <property type="evidence" value="ECO:0007669"/>
    <property type="project" value="UniProtKB-UniRule"/>
</dbReference>
<evidence type="ECO:0000256" key="3">
    <source>
        <dbReference type="ARBA" id="ARBA00012974"/>
    </source>
</evidence>
<accession>A0A1T4S904</accession>
<dbReference type="GO" id="GO:0009399">
    <property type="term" value="P:nitrogen fixation"/>
    <property type="evidence" value="ECO:0007669"/>
    <property type="project" value="UniProtKB-UniRule"/>
</dbReference>
<evidence type="ECO:0000259" key="9">
    <source>
        <dbReference type="PROSITE" id="PS50991"/>
    </source>
</evidence>
<name>A0A1T4S904_9HYPH</name>
<dbReference type="InterPro" id="IPR002034">
    <property type="entry name" value="AIPM/Hcit_synth_CS"/>
</dbReference>
<evidence type="ECO:0000256" key="4">
    <source>
        <dbReference type="ARBA" id="ARBA00020735"/>
    </source>
</evidence>
<evidence type="ECO:0000313" key="10">
    <source>
        <dbReference type="EMBL" id="SKA24709.1"/>
    </source>
</evidence>
<gene>
    <name evidence="10" type="ORF">SAMN05428963_109121</name>
</gene>
<comment type="function">
    <text evidence="1 8">This protein is a Fe-Mo-cofactor biosynthetic component.</text>
</comment>
<dbReference type="Gene3D" id="3.20.20.70">
    <property type="entry name" value="Aldolase class I"/>
    <property type="match status" value="1"/>
</dbReference>
<dbReference type="AlphaFoldDB" id="A0A1T4S904"/>
<dbReference type="SUPFAM" id="SSF51569">
    <property type="entry name" value="Aldolase"/>
    <property type="match status" value="1"/>
</dbReference>
<dbReference type="STRING" id="1365950.SAMN05428963_109121"/>
<dbReference type="EC" id="2.3.3.14" evidence="3 8"/>
<keyword evidence="5 7" id="KW-0808">Transferase</keyword>
<dbReference type="InterPro" id="IPR000891">
    <property type="entry name" value="PYR_CT"/>
</dbReference>
<dbReference type="PROSITE" id="PS50991">
    <property type="entry name" value="PYR_CT"/>
    <property type="match status" value="1"/>
</dbReference>
<dbReference type="InterPro" id="IPR013477">
    <property type="entry name" value="NifV/FrbC"/>
</dbReference>
<keyword evidence="8" id="KW-0535">Nitrogen fixation</keyword>
<dbReference type="RefSeq" id="WP_078709056.1">
    <property type="nucleotide sequence ID" value="NZ_FUXL01000009.1"/>
</dbReference>
<dbReference type="PROSITE" id="PS00815">
    <property type="entry name" value="AIPM_HOMOCIT_SYNTH_1"/>
    <property type="match status" value="1"/>
</dbReference>
<sequence length="386" mass="39956">MSWPTRLTFCQPLAMCDTTLRDGEQTAGVAFDRTEKLAIAQALDRAGVAEIEVGVPVMGEEEIADIRAIASVPSSAVPSVWCRLNARDLDAASKTGVARIHLAVPASDRQLEHKLGADRAWALARTAELVCEARARGFIVSVGAEDASRADPTFVAELARVAASAGAIRIRIADTLGILDPFAAFALVGTVRAGAAIDIEFHAHNDLGMATANTLAAASAGASHLSVTVNGLGERAGNAALEEVAAAIAFAGGKTGIDLAALQGLSALVSGASGRPVPASKPIVGGAVFTHEAGIHVDGLLKDRATYEALSPALFGRCHRLVVGKHSGLAGVSHALAEARLPADRAVAERMLSLLRKEAMRTKRAISPDELIRLYCAAFPPAHAAE</sequence>
<dbReference type="OrthoDB" id="9803573at2"/>
<evidence type="ECO:0000256" key="2">
    <source>
        <dbReference type="ARBA" id="ARBA00006154"/>
    </source>
</evidence>
<dbReference type="NCBIfam" id="TIGR02660">
    <property type="entry name" value="nifV_homocitr"/>
    <property type="match status" value="1"/>
</dbReference>
<dbReference type="Pfam" id="PF00682">
    <property type="entry name" value="HMGL-like"/>
    <property type="match status" value="1"/>
</dbReference>
<dbReference type="Pfam" id="PF22617">
    <property type="entry name" value="HCS_D2"/>
    <property type="match status" value="1"/>
</dbReference>
<keyword evidence="11" id="KW-1185">Reference proteome</keyword>
<comment type="similarity">
    <text evidence="2 7">Belongs to the alpha-IPM synthase/homocitrate synthase family.</text>
</comment>
<feature type="domain" description="Pyruvate carboxyltransferase" evidence="9">
    <location>
        <begin position="13"/>
        <end position="263"/>
    </location>
</feature>
<evidence type="ECO:0000256" key="1">
    <source>
        <dbReference type="ARBA" id="ARBA00003050"/>
    </source>
</evidence>
<dbReference type="Gene3D" id="1.10.238.260">
    <property type="match status" value="1"/>
</dbReference>
<evidence type="ECO:0000256" key="7">
    <source>
        <dbReference type="RuleBase" id="RU003523"/>
    </source>
</evidence>
<dbReference type="InterPro" id="IPR013785">
    <property type="entry name" value="Aldolase_TIM"/>
</dbReference>
<dbReference type="Proteomes" id="UP000190135">
    <property type="component" value="Unassembled WGS sequence"/>
</dbReference>
<evidence type="ECO:0000313" key="11">
    <source>
        <dbReference type="Proteomes" id="UP000190135"/>
    </source>
</evidence>
<organism evidence="10 11">
    <name type="scientific">Consotaella salsifontis</name>
    <dbReference type="NCBI Taxonomy" id="1365950"/>
    <lineage>
        <taxon>Bacteria</taxon>
        <taxon>Pseudomonadati</taxon>
        <taxon>Pseudomonadota</taxon>
        <taxon>Alphaproteobacteria</taxon>
        <taxon>Hyphomicrobiales</taxon>
        <taxon>Aurantimonadaceae</taxon>
        <taxon>Consotaella</taxon>
    </lineage>
</organism>
<dbReference type="PANTHER" id="PTHR42880">
    <property type="entry name" value="HOMOCITRATE SYNTHASE"/>
    <property type="match status" value="1"/>
</dbReference>
<proteinExistence type="inferred from homology"/>
<reference evidence="10 11" key="1">
    <citation type="submission" date="2017-02" db="EMBL/GenBank/DDBJ databases">
        <authorList>
            <person name="Peterson S.W."/>
        </authorList>
    </citation>
    <scope>NUCLEOTIDE SEQUENCE [LARGE SCALE GENOMIC DNA]</scope>
    <source>
        <strain evidence="10 11">USBA 369</strain>
    </source>
</reference>
<evidence type="ECO:0000256" key="6">
    <source>
        <dbReference type="ARBA" id="ARBA00048019"/>
    </source>
</evidence>
<protein>
    <recommendedName>
        <fullName evidence="4 8">Homocitrate synthase</fullName>
        <ecNumber evidence="3 8">2.3.3.14</ecNumber>
    </recommendedName>
</protein>
<comment type="catalytic activity">
    <reaction evidence="6 8">
        <text>acetyl-CoA + 2-oxoglutarate + H2O = (2R)-homocitrate + CoA + H(+)</text>
        <dbReference type="Rhea" id="RHEA:12929"/>
        <dbReference type="ChEBI" id="CHEBI:15377"/>
        <dbReference type="ChEBI" id="CHEBI:15378"/>
        <dbReference type="ChEBI" id="CHEBI:16810"/>
        <dbReference type="ChEBI" id="CHEBI:57287"/>
        <dbReference type="ChEBI" id="CHEBI:57288"/>
        <dbReference type="ChEBI" id="CHEBI:58884"/>
        <dbReference type="EC" id="2.3.3.14"/>
    </reaction>
</comment>
<dbReference type="PROSITE" id="PS00816">
    <property type="entry name" value="AIPM_HOMOCIT_SYNTH_2"/>
    <property type="match status" value="1"/>
</dbReference>
<dbReference type="CDD" id="cd07939">
    <property type="entry name" value="DRE_TIM_NifV"/>
    <property type="match status" value="1"/>
</dbReference>
<evidence type="ECO:0000256" key="5">
    <source>
        <dbReference type="ARBA" id="ARBA00022679"/>
    </source>
</evidence>
<dbReference type="PANTHER" id="PTHR42880:SF1">
    <property type="entry name" value="ISOPROPYLMALATE_HOMOCITRATE_CITRAMALATE SYNTHASE FAMILY PROTEIN"/>
    <property type="match status" value="1"/>
</dbReference>
<dbReference type="EMBL" id="FUXL01000009">
    <property type="protein sequence ID" value="SKA24709.1"/>
    <property type="molecule type" value="Genomic_DNA"/>
</dbReference>